<reference evidence="2 3" key="1">
    <citation type="journal article" date="2013" name="Mar. Genomics">
        <title>Expression of sulfatases in Rhodopirellula baltica and the diversity of sulfatases in the genus Rhodopirellula.</title>
        <authorList>
            <person name="Wegner C.E."/>
            <person name="Richter-Heitmann T."/>
            <person name="Klindworth A."/>
            <person name="Klockow C."/>
            <person name="Richter M."/>
            <person name="Achstetter T."/>
            <person name="Glockner F.O."/>
            <person name="Harder J."/>
        </authorList>
    </citation>
    <scope>NUCLEOTIDE SEQUENCE [LARGE SCALE GENOMIC DNA]</scope>
    <source>
        <strain evidence="2 3">SM41</strain>
    </source>
</reference>
<dbReference type="RefSeq" id="WP_008675283.1">
    <property type="nucleotide sequence ID" value="NZ_ANOH01000092.1"/>
</dbReference>
<feature type="region of interest" description="Disordered" evidence="1">
    <location>
        <begin position="581"/>
        <end position="624"/>
    </location>
</feature>
<name>M5U7P0_9BACT</name>
<evidence type="ECO:0000313" key="2">
    <source>
        <dbReference type="EMBL" id="EMI57460.1"/>
    </source>
</evidence>
<sequence length="680" mass="73421">MNPSDSFQPDDSSDPRENGIEDTDDAMFEALLSEALRGDSPPDQSRVILQRLDDHIASRSKPQPGATKTPFSQSNPGQKWSLILSAVALITLVVGTTVGIRYRNPHNVAQNPAKPAPGDAGEALVAGESLASDESPGSGGDLMSDPSAVATTGAGNQGQPTGTPENTSTPQDQINTLPSRSIDLADNATDADAIADKPFSLFEHDQAQRTQQTNTPRPAPRTLTLVSNVMTNRLERHWGRVGVQPTQQLPADKVSERLSSKFGIRLTPESVNDSKRMLAALSRPENTNALAPQVLSAIASRPLESLNSSSDKLMAKQVSETLRSGSGFDRLIASWFTERESVGGKRRDAKNNPANRNSKPSASFHELLRPLGEHETLVTTAAVTLAADVRCQRCHDLSTVSNENRTITQHDYWQLAATLSPWIPIRPNSDAGRFYDLPDGRRRLAEADQDAEWPEQLIGSRSLAEGLVGVMWKMVHGRPLASSPYDLSGGVGESDLRVLRDELADDLLASDFNLLRTISLLMTDSIVSRSTPEAMTASGVLTATDNQWIDAVAAVESFAAAPPETLPTSQGHRMRLVQESDLPQLGLGTGKSVLAQPLGRDESESDEKPRQRPGNATPKTSPAVLAGLPMRPTVVMPAWINELPDFESRLDHIAHLAGLRRTPESAQKLARQMQDAGVEE</sequence>
<evidence type="ECO:0000313" key="3">
    <source>
        <dbReference type="Proteomes" id="UP000011885"/>
    </source>
</evidence>
<proteinExistence type="predicted"/>
<comment type="caution">
    <text evidence="2">The sequence shown here is derived from an EMBL/GenBank/DDBJ whole genome shotgun (WGS) entry which is preliminary data.</text>
</comment>
<feature type="compositionally biased region" description="Basic and acidic residues" evidence="1">
    <location>
        <begin position="599"/>
        <end position="610"/>
    </location>
</feature>
<gene>
    <name evidence="2" type="ORF">RSSM_01120</name>
</gene>
<dbReference type="AlphaFoldDB" id="M5U7P0"/>
<dbReference type="OrthoDB" id="223445at2"/>
<dbReference type="EMBL" id="ANOH01000092">
    <property type="protein sequence ID" value="EMI57460.1"/>
    <property type="molecule type" value="Genomic_DNA"/>
</dbReference>
<organism evidence="2 3">
    <name type="scientific">Rhodopirellula sallentina SM41</name>
    <dbReference type="NCBI Taxonomy" id="1263870"/>
    <lineage>
        <taxon>Bacteria</taxon>
        <taxon>Pseudomonadati</taxon>
        <taxon>Planctomycetota</taxon>
        <taxon>Planctomycetia</taxon>
        <taxon>Pirellulales</taxon>
        <taxon>Pirellulaceae</taxon>
        <taxon>Rhodopirellula</taxon>
    </lineage>
</organism>
<dbReference type="Proteomes" id="UP000011885">
    <property type="component" value="Unassembled WGS sequence"/>
</dbReference>
<accession>M5U7P0</accession>
<feature type="region of interest" description="Disordered" evidence="1">
    <location>
        <begin position="56"/>
        <end position="76"/>
    </location>
</feature>
<feature type="compositionally biased region" description="Polar residues" evidence="1">
    <location>
        <begin position="149"/>
        <end position="176"/>
    </location>
</feature>
<feature type="region of interest" description="Disordered" evidence="1">
    <location>
        <begin position="1"/>
        <end position="23"/>
    </location>
</feature>
<feature type="non-terminal residue" evidence="2">
    <location>
        <position position="680"/>
    </location>
</feature>
<feature type="region of interest" description="Disordered" evidence="1">
    <location>
        <begin position="342"/>
        <end position="363"/>
    </location>
</feature>
<feature type="region of interest" description="Disordered" evidence="1">
    <location>
        <begin position="129"/>
        <end position="176"/>
    </location>
</feature>
<protein>
    <submittedName>
        <fullName evidence="2">Uncharacterized protein</fullName>
    </submittedName>
</protein>
<evidence type="ECO:0000256" key="1">
    <source>
        <dbReference type="SAM" id="MobiDB-lite"/>
    </source>
</evidence>
<keyword evidence="3" id="KW-1185">Reference proteome</keyword>
<feature type="compositionally biased region" description="Low complexity" evidence="1">
    <location>
        <begin position="1"/>
        <end position="10"/>
    </location>
</feature>
<feature type="compositionally biased region" description="Polar residues" evidence="1">
    <location>
        <begin position="352"/>
        <end position="361"/>
    </location>
</feature>